<dbReference type="AlphaFoldDB" id="G7TDD9"/>
<proteinExistence type="predicted"/>
<evidence type="ECO:0000313" key="2">
    <source>
        <dbReference type="Proteomes" id="UP000008851"/>
    </source>
</evidence>
<name>G7TDD9_XANOB</name>
<evidence type="ECO:0000313" key="1">
    <source>
        <dbReference type="EMBL" id="AEQ96275.1"/>
    </source>
</evidence>
<organism evidence="1 2">
    <name type="scientific">Xanthomonas oryzae pv. oryzicola (strain BLS256)</name>
    <dbReference type="NCBI Taxonomy" id="383407"/>
    <lineage>
        <taxon>Bacteria</taxon>
        <taxon>Pseudomonadati</taxon>
        <taxon>Pseudomonadota</taxon>
        <taxon>Gammaproteobacteria</taxon>
        <taxon>Lysobacterales</taxon>
        <taxon>Lysobacteraceae</taxon>
        <taxon>Xanthomonas</taxon>
    </lineage>
</organism>
<reference evidence="1 2" key="1">
    <citation type="journal article" date="2011" name="J. Bacteriol.">
        <title>Two new complete genome sequences offer insight into host and tissue specificity of plant pathogenic Xanthomonas spp.</title>
        <authorList>
            <person name="Bogdanove A.J."/>
            <person name="Koebnik R."/>
            <person name="Lu H."/>
            <person name="Furutani A."/>
            <person name="Angiuoli S.V."/>
            <person name="Patil P.B."/>
            <person name="Van Sluys M.A."/>
            <person name="Ryan R.P."/>
            <person name="Meyer D.F."/>
            <person name="Han S.W."/>
            <person name="Aparna G."/>
            <person name="Rajaram M."/>
            <person name="Delcher A.L."/>
            <person name="Phillippy A.M."/>
            <person name="Puiu D."/>
            <person name="Schatz M.C."/>
            <person name="Shumway M."/>
            <person name="Sommer D.D."/>
            <person name="Trapnell C."/>
            <person name="Benahmed F."/>
            <person name="Dimitrov G."/>
            <person name="Madupu R."/>
            <person name="Radune D."/>
            <person name="Sullivan S."/>
            <person name="Jha G."/>
            <person name="Ishihara H."/>
            <person name="Lee S.W."/>
            <person name="Pandey A."/>
            <person name="Sharma V."/>
            <person name="Sriariyanun M."/>
            <person name="Szurek B."/>
            <person name="Vera-Cruz C.M."/>
            <person name="Dorman K.S."/>
            <person name="Ronald P.C."/>
            <person name="Verdier V."/>
            <person name="Dow J.M."/>
            <person name="Sonti R.V."/>
            <person name="Tsuge S."/>
            <person name="Brendel V.P."/>
            <person name="Rabinowicz P.D."/>
            <person name="Leach J.E."/>
            <person name="White F.F."/>
            <person name="Salzberg S.L."/>
        </authorList>
    </citation>
    <scope>NUCLEOTIDE SEQUENCE [LARGE SCALE GENOMIC DNA]</scope>
    <source>
        <strain evidence="1 2">BLS256</strain>
    </source>
</reference>
<protein>
    <submittedName>
        <fullName evidence="1">Uncharacterized protein</fullName>
    </submittedName>
</protein>
<accession>G7TDD9</accession>
<dbReference type="Proteomes" id="UP000008851">
    <property type="component" value="Chromosome"/>
</dbReference>
<gene>
    <name evidence="1" type="ORF">XOC_2129</name>
</gene>
<dbReference type="HOGENOM" id="CLU_3223911_0_0_6"/>
<dbReference type="EMBL" id="CP003057">
    <property type="protein sequence ID" value="AEQ96275.1"/>
    <property type="molecule type" value="Genomic_DNA"/>
</dbReference>
<sequence>MPINTATPTPRACVSQDHRIAHTLVSRCRSLIWHVCRIPPEQHP</sequence>
<dbReference type="KEGG" id="xor:XOC_2129"/>